<feature type="domain" description="AN1-type" evidence="4">
    <location>
        <begin position="31"/>
        <end position="79"/>
    </location>
</feature>
<evidence type="ECO:0000256" key="1">
    <source>
        <dbReference type="ARBA" id="ARBA00022723"/>
    </source>
</evidence>
<dbReference type="EMBL" id="MN740539">
    <property type="protein sequence ID" value="QHU32359.1"/>
    <property type="molecule type" value="Genomic_DNA"/>
</dbReference>
<dbReference type="SUPFAM" id="SSF118310">
    <property type="entry name" value="AN1-like Zinc finger"/>
    <property type="match status" value="1"/>
</dbReference>
<evidence type="ECO:0000256" key="3">
    <source>
        <dbReference type="ARBA" id="ARBA00022833"/>
    </source>
</evidence>
<protein>
    <recommendedName>
        <fullName evidence="4">AN1-type domain-containing protein</fullName>
    </recommendedName>
</protein>
<dbReference type="Gene3D" id="4.10.1110.10">
    <property type="entry name" value="AN1-like Zinc finger"/>
    <property type="match status" value="1"/>
</dbReference>
<reference evidence="5" key="1">
    <citation type="journal article" date="2020" name="Nature">
        <title>Giant virus diversity and host interactions through global metagenomics.</title>
        <authorList>
            <person name="Schulz F."/>
            <person name="Roux S."/>
            <person name="Paez-Espino D."/>
            <person name="Jungbluth S."/>
            <person name="Walsh D.A."/>
            <person name="Denef V.J."/>
            <person name="McMahon K.D."/>
            <person name="Konstantinidis K.T."/>
            <person name="Eloe-Fadrosh E.A."/>
            <person name="Kyrpides N.C."/>
            <person name="Woyke T."/>
        </authorList>
    </citation>
    <scope>NUCLEOTIDE SEQUENCE</scope>
    <source>
        <strain evidence="5">GVMAG-M-3300027963-9</strain>
    </source>
</reference>
<evidence type="ECO:0000259" key="4">
    <source>
        <dbReference type="PROSITE" id="PS51039"/>
    </source>
</evidence>
<keyword evidence="2" id="KW-0863">Zinc-finger</keyword>
<accession>A0A6C0LNP4</accession>
<dbReference type="PROSITE" id="PS51039">
    <property type="entry name" value="ZF_AN1"/>
    <property type="match status" value="1"/>
</dbReference>
<dbReference type="InterPro" id="IPR035896">
    <property type="entry name" value="AN1-like_Znf"/>
</dbReference>
<keyword evidence="3" id="KW-0862">Zinc</keyword>
<sequence>MSIPEYNMTAFTSSLKDIKLQIKEPESEIELLRPKRCQMTECRQKIKLTDSACKCKSFFCTAHRHSELHNCTFDYRQTAAARLEKQLIKTQADKLERIE</sequence>
<evidence type="ECO:0000313" key="5">
    <source>
        <dbReference type="EMBL" id="QHU32359.1"/>
    </source>
</evidence>
<dbReference type="AlphaFoldDB" id="A0A6C0LNP4"/>
<proteinExistence type="predicted"/>
<dbReference type="GO" id="GO:0008270">
    <property type="term" value="F:zinc ion binding"/>
    <property type="evidence" value="ECO:0007669"/>
    <property type="project" value="UniProtKB-KW"/>
</dbReference>
<dbReference type="PANTHER" id="PTHR10634">
    <property type="entry name" value="AN1-TYPE ZINC FINGER PROTEIN"/>
    <property type="match status" value="1"/>
</dbReference>
<name>A0A6C0LNP4_9ZZZZ</name>
<dbReference type="Pfam" id="PF01428">
    <property type="entry name" value="zf-AN1"/>
    <property type="match status" value="1"/>
</dbReference>
<evidence type="ECO:0000256" key="2">
    <source>
        <dbReference type="ARBA" id="ARBA00022771"/>
    </source>
</evidence>
<dbReference type="PANTHER" id="PTHR10634:SF67">
    <property type="entry name" value="AN1-TYPE ZINC FINGER PROTEIN 3"/>
    <property type="match status" value="1"/>
</dbReference>
<dbReference type="InterPro" id="IPR000058">
    <property type="entry name" value="Znf_AN1"/>
</dbReference>
<dbReference type="InterPro" id="IPR050652">
    <property type="entry name" value="AN1_A20_ZnFinger"/>
</dbReference>
<dbReference type="SMART" id="SM00154">
    <property type="entry name" value="ZnF_AN1"/>
    <property type="match status" value="1"/>
</dbReference>
<organism evidence="5">
    <name type="scientific">viral metagenome</name>
    <dbReference type="NCBI Taxonomy" id="1070528"/>
    <lineage>
        <taxon>unclassified sequences</taxon>
        <taxon>metagenomes</taxon>
        <taxon>organismal metagenomes</taxon>
    </lineage>
</organism>
<keyword evidence="1" id="KW-0479">Metal-binding</keyword>